<feature type="compositionally biased region" description="Basic and acidic residues" evidence="1">
    <location>
        <begin position="50"/>
        <end position="60"/>
    </location>
</feature>
<feature type="region of interest" description="Disordered" evidence="1">
    <location>
        <begin position="50"/>
        <end position="86"/>
    </location>
</feature>
<dbReference type="EMBL" id="CP042425">
    <property type="protein sequence ID" value="QEL15880.1"/>
    <property type="molecule type" value="Genomic_DNA"/>
</dbReference>
<evidence type="ECO:0000313" key="3">
    <source>
        <dbReference type="EMBL" id="QEL15880.1"/>
    </source>
</evidence>
<keyword evidence="2" id="KW-0472">Membrane</keyword>
<dbReference type="Proteomes" id="UP000324974">
    <property type="component" value="Chromosome"/>
</dbReference>
<feature type="compositionally biased region" description="Basic and acidic residues" evidence="1">
    <location>
        <begin position="68"/>
        <end position="86"/>
    </location>
</feature>
<reference evidence="4" key="1">
    <citation type="submission" date="2019-08" db="EMBL/GenBank/DDBJ databases">
        <title>Limnoglobus roseus gen. nov., sp. nov., a novel freshwater planctomycete with a giant genome from the family Gemmataceae.</title>
        <authorList>
            <person name="Kulichevskaya I.S."/>
            <person name="Naumoff D.G."/>
            <person name="Miroshnikov K."/>
            <person name="Ivanova A."/>
            <person name="Philippov D.A."/>
            <person name="Hakobyan A."/>
            <person name="Rijpstra I.C."/>
            <person name="Sinninghe Damste J.S."/>
            <person name="Liesack W."/>
            <person name="Dedysh S.N."/>
        </authorList>
    </citation>
    <scope>NUCLEOTIDE SEQUENCE [LARGE SCALE GENOMIC DNA]</scope>
    <source>
        <strain evidence="4">PX52</strain>
    </source>
</reference>
<keyword evidence="2" id="KW-1133">Transmembrane helix</keyword>
<dbReference type="KEGG" id="lrs:PX52LOC_02816"/>
<gene>
    <name evidence="3" type="ORF">PX52LOC_02816</name>
</gene>
<dbReference type="RefSeq" id="WP_149110652.1">
    <property type="nucleotide sequence ID" value="NZ_CP042425.1"/>
</dbReference>
<keyword evidence="4" id="KW-1185">Reference proteome</keyword>
<name>A0A5C1AAY4_9BACT</name>
<evidence type="ECO:0000313" key="4">
    <source>
        <dbReference type="Proteomes" id="UP000324974"/>
    </source>
</evidence>
<protein>
    <submittedName>
        <fullName evidence="3">Uncharacterized protein</fullName>
    </submittedName>
</protein>
<dbReference type="AlphaFoldDB" id="A0A5C1AAY4"/>
<organism evidence="3 4">
    <name type="scientific">Limnoglobus roseus</name>
    <dbReference type="NCBI Taxonomy" id="2598579"/>
    <lineage>
        <taxon>Bacteria</taxon>
        <taxon>Pseudomonadati</taxon>
        <taxon>Planctomycetota</taxon>
        <taxon>Planctomycetia</taxon>
        <taxon>Gemmatales</taxon>
        <taxon>Gemmataceae</taxon>
        <taxon>Limnoglobus</taxon>
    </lineage>
</organism>
<evidence type="ECO:0000256" key="2">
    <source>
        <dbReference type="SAM" id="Phobius"/>
    </source>
</evidence>
<sequence>MARHDEDFNDVLPQSPKRSVAGTQVILAGVAAGLIAALSGGLIWLTFRDKQPTPIPHKESSSYQTTEAMKKAAKEFDEEQQRRENR</sequence>
<feature type="transmembrane region" description="Helical" evidence="2">
    <location>
        <begin position="25"/>
        <end position="47"/>
    </location>
</feature>
<accession>A0A5C1AAY4</accession>
<evidence type="ECO:0000256" key="1">
    <source>
        <dbReference type="SAM" id="MobiDB-lite"/>
    </source>
</evidence>
<keyword evidence="2" id="KW-0812">Transmembrane</keyword>
<proteinExistence type="predicted"/>